<evidence type="ECO:0000313" key="2">
    <source>
        <dbReference type="Proteomes" id="UP000250603"/>
    </source>
</evidence>
<name>A0ABX9F082_9ENTR</name>
<dbReference type="EMBL" id="QMCK01000046">
    <property type="protein sequence ID" value="RAY24730.1"/>
    <property type="molecule type" value="Genomic_DNA"/>
</dbReference>
<proteinExistence type="predicted"/>
<evidence type="ECO:0000313" key="1">
    <source>
        <dbReference type="EMBL" id="RAY24730.1"/>
    </source>
</evidence>
<gene>
    <name evidence="1" type="ORF">DP181_14185</name>
</gene>
<reference evidence="1 2" key="1">
    <citation type="submission" date="2018-06" db="EMBL/GenBank/DDBJ databases">
        <title>ACT-28, a chromosomally-encoded AmpC with carbapenemase activity from Enterobacter kobei.</title>
        <authorList>
            <person name="Jousset A.B."/>
            <person name="Oueslati S."/>
            <person name="Bernabeu S."/>
            <person name="Takissian J."/>
            <person name="Creton E."/>
            <person name="Vogel A."/>
            <person name="Cotellon G."/>
            <person name="Bonnin R.A."/>
            <person name="Dortet L."/>
            <person name="Naas T."/>
        </authorList>
    </citation>
    <scope>NUCLEOTIDE SEQUENCE [LARGE SCALE GENOMIC DNA]</scope>
    <source>
        <strain evidence="1 2">149H6</strain>
    </source>
</reference>
<comment type="caution">
    <text evidence="1">The sequence shown here is derived from an EMBL/GenBank/DDBJ whole genome shotgun (WGS) entry which is preliminary data.</text>
</comment>
<keyword evidence="2" id="KW-1185">Reference proteome</keyword>
<organism evidence="1 2">
    <name type="scientific">Enterobacter kobei</name>
    <dbReference type="NCBI Taxonomy" id="208224"/>
    <lineage>
        <taxon>Bacteria</taxon>
        <taxon>Pseudomonadati</taxon>
        <taxon>Pseudomonadota</taxon>
        <taxon>Gammaproteobacteria</taxon>
        <taxon>Enterobacterales</taxon>
        <taxon>Enterobacteriaceae</taxon>
        <taxon>Enterobacter</taxon>
        <taxon>Enterobacter cloacae complex</taxon>
    </lineage>
</organism>
<accession>A0ABX9F082</accession>
<sequence length="156" mass="18745">MSDHNIMQALFNQQRIQIMHIGKHHDEFSNAYLYAWESGVYPALHDTDGSIPQKPHEPFADFFTTSKEKTLFLAKRLDDAWINKERLTFYALEDELQVRYKPEWERGDLLRICRYFYLDHRFDHKFWETLSTNGECPTEAHGISDVFERTEDIYFM</sequence>
<dbReference type="Proteomes" id="UP000250603">
    <property type="component" value="Unassembled WGS sequence"/>
</dbReference>
<protein>
    <submittedName>
        <fullName evidence="1">Uncharacterized protein</fullName>
    </submittedName>
</protein>
<dbReference type="RefSeq" id="WP_112018964.1">
    <property type="nucleotide sequence ID" value="NZ_CP133814.1"/>
</dbReference>